<dbReference type="InterPro" id="IPR023214">
    <property type="entry name" value="HAD_sf"/>
</dbReference>
<feature type="compositionally biased region" description="Basic and acidic residues" evidence="5">
    <location>
        <begin position="28"/>
        <end position="39"/>
    </location>
</feature>
<evidence type="ECO:0000256" key="3">
    <source>
        <dbReference type="ARBA" id="ARBA00022801"/>
    </source>
</evidence>
<comment type="similarity">
    <text evidence="1">Belongs to the HAD-like hydrolase superfamily. SerB family.</text>
</comment>
<protein>
    <submittedName>
        <fullName evidence="7">HAD superfamily hydrolase (TIGR01490 family)</fullName>
    </submittedName>
</protein>
<evidence type="ECO:0000313" key="8">
    <source>
        <dbReference type="Proteomes" id="UP000281955"/>
    </source>
</evidence>
<dbReference type="GO" id="GO:0046872">
    <property type="term" value="F:metal ion binding"/>
    <property type="evidence" value="ECO:0007669"/>
    <property type="project" value="UniProtKB-KW"/>
</dbReference>
<dbReference type="InterPro" id="IPR050582">
    <property type="entry name" value="HAD-like_SerB"/>
</dbReference>
<dbReference type="Gene3D" id="1.20.1440.100">
    <property type="entry name" value="SG protein - dephosphorylation function"/>
    <property type="match status" value="1"/>
</dbReference>
<dbReference type="NCBIfam" id="TIGR01488">
    <property type="entry name" value="HAD-SF-IB"/>
    <property type="match status" value="1"/>
</dbReference>
<keyword evidence="2" id="KW-0479">Metal-binding</keyword>
<evidence type="ECO:0000256" key="6">
    <source>
        <dbReference type="SAM" id="Phobius"/>
    </source>
</evidence>
<dbReference type="CDD" id="cd02612">
    <property type="entry name" value="HAD_PGPPase"/>
    <property type="match status" value="1"/>
</dbReference>
<dbReference type="NCBIfam" id="TIGR01490">
    <property type="entry name" value="HAD-SF-IB-hyp1"/>
    <property type="match status" value="1"/>
</dbReference>
<evidence type="ECO:0000256" key="4">
    <source>
        <dbReference type="ARBA" id="ARBA00022842"/>
    </source>
</evidence>
<dbReference type="EMBL" id="RBWV01000011">
    <property type="protein sequence ID" value="RKS75362.1"/>
    <property type="molecule type" value="Genomic_DNA"/>
</dbReference>
<keyword evidence="3 7" id="KW-0378">Hydrolase</keyword>
<name>A0A420XQ61_9ACTN</name>
<dbReference type="Proteomes" id="UP000281955">
    <property type="component" value="Unassembled WGS sequence"/>
</dbReference>
<evidence type="ECO:0000256" key="1">
    <source>
        <dbReference type="ARBA" id="ARBA00009184"/>
    </source>
</evidence>
<dbReference type="FunFam" id="3.40.50.1000:FF:000025">
    <property type="entry name" value="HAD hydrolase, family IB"/>
    <property type="match status" value="1"/>
</dbReference>
<feature type="transmembrane region" description="Helical" evidence="6">
    <location>
        <begin position="275"/>
        <end position="294"/>
    </location>
</feature>
<evidence type="ECO:0000313" key="7">
    <source>
        <dbReference type="EMBL" id="RKS75362.1"/>
    </source>
</evidence>
<evidence type="ECO:0000256" key="5">
    <source>
        <dbReference type="SAM" id="MobiDB-lite"/>
    </source>
</evidence>
<keyword evidence="6" id="KW-0472">Membrane</keyword>
<proteinExistence type="inferred from homology"/>
<reference evidence="7 8" key="1">
    <citation type="submission" date="2018-10" db="EMBL/GenBank/DDBJ databases">
        <title>Genomic Encyclopedia of Archaeal and Bacterial Type Strains, Phase II (KMG-II): from individual species to whole genera.</title>
        <authorList>
            <person name="Goeker M."/>
        </authorList>
    </citation>
    <scope>NUCLEOTIDE SEQUENCE [LARGE SCALE GENOMIC DNA]</scope>
    <source>
        <strain evidence="7 8">RP-AC37</strain>
    </source>
</reference>
<keyword evidence="8" id="KW-1185">Reference proteome</keyword>
<gene>
    <name evidence="7" type="ORF">CLV35_1825</name>
</gene>
<accession>A0A420XQ61</accession>
<dbReference type="PANTHER" id="PTHR43344:SF13">
    <property type="entry name" value="PHOSPHATASE RV3661-RELATED"/>
    <property type="match status" value="1"/>
</dbReference>
<keyword evidence="6" id="KW-0812">Transmembrane</keyword>
<dbReference type="InterPro" id="IPR036412">
    <property type="entry name" value="HAD-like_sf"/>
</dbReference>
<dbReference type="GO" id="GO:0016787">
    <property type="term" value="F:hydrolase activity"/>
    <property type="evidence" value="ECO:0007669"/>
    <property type="project" value="UniProtKB-KW"/>
</dbReference>
<keyword evidence="6" id="KW-1133">Transmembrane helix</keyword>
<feature type="region of interest" description="Disordered" evidence="5">
    <location>
        <begin position="1"/>
        <end position="41"/>
    </location>
</feature>
<dbReference type="InterPro" id="IPR006385">
    <property type="entry name" value="HAD_hydro_SerB1"/>
</dbReference>
<dbReference type="Gene3D" id="3.40.50.1000">
    <property type="entry name" value="HAD superfamily/HAD-like"/>
    <property type="match status" value="1"/>
</dbReference>
<dbReference type="InParanoid" id="A0A420XQ61"/>
<sequence length="303" mass="32541">MAGSSDVADPSQDGSAGGYPRRATALSDDSRDHDRDHVHGGSGRRAAFFDLDKTVIARSSTLAFSRSFYKGGLLTRRGVLRSAYAQLSYVMGSADSDQVERMRAYLTRLVAGWDVALVKSLVAETLHELIDPIVYAEAAALIASHRAAGRDVVVVSASGAEVVRPIGDLLGAAHVVATEMVVEQGRYTGEIATYVYGEAKAAAVRRLAEQEGYDLARSYAYSDSVTDLPMLEAVGHPSVVNPDRGLRREAVARGWPVLVFTRPVRLRDRSPAQRSLLAALVVAAVTAVAVWWASSRRVHPVPA</sequence>
<dbReference type="Pfam" id="PF12710">
    <property type="entry name" value="HAD"/>
    <property type="match status" value="1"/>
</dbReference>
<dbReference type="SUPFAM" id="SSF56784">
    <property type="entry name" value="HAD-like"/>
    <property type="match status" value="1"/>
</dbReference>
<evidence type="ECO:0000256" key="2">
    <source>
        <dbReference type="ARBA" id="ARBA00022723"/>
    </source>
</evidence>
<keyword evidence="4" id="KW-0460">Magnesium</keyword>
<organism evidence="7 8">
    <name type="scientific">Motilibacter peucedani</name>
    <dbReference type="NCBI Taxonomy" id="598650"/>
    <lineage>
        <taxon>Bacteria</taxon>
        <taxon>Bacillati</taxon>
        <taxon>Actinomycetota</taxon>
        <taxon>Actinomycetes</taxon>
        <taxon>Motilibacterales</taxon>
        <taxon>Motilibacteraceae</taxon>
        <taxon>Motilibacter</taxon>
    </lineage>
</organism>
<dbReference type="PANTHER" id="PTHR43344">
    <property type="entry name" value="PHOSPHOSERINE PHOSPHATASE"/>
    <property type="match status" value="1"/>
</dbReference>
<dbReference type="AlphaFoldDB" id="A0A420XQ61"/>
<comment type="caution">
    <text evidence="7">The sequence shown here is derived from an EMBL/GenBank/DDBJ whole genome shotgun (WGS) entry which is preliminary data.</text>
</comment>